<accession>A0A917AVY5</accession>
<comment type="caution">
    <text evidence="2">The sequence shown here is derived from an EMBL/GenBank/DDBJ whole genome shotgun (WGS) entry which is preliminary data.</text>
</comment>
<feature type="region of interest" description="Disordered" evidence="1">
    <location>
        <begin position="277"/>
        <end position="296"/>
    </location>
</feature>
<keyword evidence="3" id="KW-1185">Reference proteome</keyword>
<dbReference type="EMBL" id="BMIS01000011">
    <property type="protein sequence ID" value="GGE74674.1"/>
    <property type="molecule type" value="Genomic_DNA"/>
</dbReference>
<dbReference type="Pfam" id="PF13450">
    <property type="entry name" value="NAD_binding_8"/>
    <property type="match status" value="1"/>
</dbReference>
<gene>
    <name evidence="2" type="ORF">GCM10011401_22430</name>
</gene>
<name>A0A917AVY5_9MICC</name>
<dbReference type="PRINTS" id="PR00419">
    <property type="entry name" value="ADXRDTASE"/>
</dbReference>
<organism evidence="2 3">
    <name type="scientific">Nesterenkonia cremea</name>
    <dbReference type="NCBI Taxonomy" id="1882340"/>
    <lineage>
        <taxon>Bacteria</taxon>
        <taxon>Bacillati</taxon>
        <taxon>Actinomycetota</taxon>
        <taxon>Actinomycetes</taxon>
        <taxon>Micrococcales</taxon>
        <taxon>Micrococcaceae</taxon>
        <taxon>Nesterenkonia</taxon>
    </lineage>
</organism>
<protein>
    <submittedName>
        <fullName evidence="2">Dehydrogenase</fullName>
    </submittedName>
</protein>
<evidence type="ECO:0000256" key="1">
    <source>
        <dbReference type="SAM" id="MobiDB-lite"/>
    </source>
</evidence>
<dbReference type="InterPro" id="IPR036188">
    <property type="entry name" value="FAD/NAD-bd_sf"/>
</dbReference>
<dbReference type="RefSeq" id="WP_188685735.1">
    <property type="nucleotide sequence ID" value="NZ_BMIS01000011.1"/>
</dbReference>
<evidence type="ECO:0000313" key="2">
    <source>
        <dbReference type="EMBL" id="GGE74674.1"/>
    </source>
</evidence>
<sequence>MTVRAAVVGSGPNGLVAACLLARAGWEVTVYEQADAPGGAVRSGELLTEGVLSDYGASVFTFHESSLAFRDLPLEDYGLEWAMPEVAAAQGIDGAGSGPPQEPVLLHQDLDLTAEALGVDGDRWRQIFEPLLENWTEVGRAALAPPTRPFSNGGSSSPMRRIRAYLQLGGRGAWPATAVNQSFREDRTKAFFAGLAGHAMMPLSNPLSGAFGVIFGATGHMSGWPFARGGSGEVTRVLVEDLEAHGGELRTGVEVTGIREAALTAGRRGVRKDMKPRGYRIEGRESASRPDRRPRSSVEAADVVLLDLTPQQVLAMEGMQLPDRYRRAMRRWYYGPAIVKVDYLVDGPIPWAHEGMRRAGTVHLGGSAAQLAGAESAVAQGVLPGRPYVLLAQPSVADPSRTGDHRHVAWAYAHVPHGLSASAAQRAASLIDAEIEHQAPGFRREVLSRRVWTPEDLESWNPNIVGGAISGGAPTLRQFVSRPAAPLDPYSTGMEAIYLCSSSTPPGGGAHGMGGYNAAQRVLREYA</sequence>
<dbReference type="AlphaFoldDB" id="A0A917AVY5"/>
<dbReference type="Proteomes" id="UP000633136">
    <property type="component" value="Unassembled WGS sequence"/>
</dbReference>
<evidence type="ECO:0000313" key="3">
    <source>
        <dbReference type="Proteomes" id="UP000633136"/>
    </source>
</evidence>
<dbReference type="PANTHER" id="PTHR10668:SF105">
    <property type="entry name" value="DEHYDROGENASE-RELATED"/>
    <property type="match status" value="1"/>
</dbReference>
<dbReference type="PROSITE" id="PS51257">
    <property type="entry name" value="PROKAR_LIPOPROTEIN"/>
    <property type="match status" value="1"/>
</dbReference>
<reference evidence="2" key="2">
    <citation type="submission" date="2020-09" db="EMBL/GenBank/DDBJ databases">
        <authorList>
            <person name="Sun Q."/>
            <person name="Zhou Y."/>
        </authorList>
    </citation>
    <scope>NUCLEOTIDE SEQUENCE</scope>
    <source>
        <strain evidence="2">CGMCC 1.15388</strain>
    </source>
</reference>
<dbReference type="PANTHER" id="PTHR10668">
    <property type="entry name" value="PHYTOENE DEHYDROGENASE"/>
    <property type="match status" value="1"/>
</dbReference>
<dbReference type="Gene3D" id="3.50.50.60">
    <property type="entry name" value="FAD/NAD(P)-binding domain"/>
    <property type="match status" value="2"/>
</dbReference>
<proteinExistence type="predicted"/>
<dbReference type="Gene3D" id="3.90.660.50">
    <property type="match status" value="1"/>
</dbReference>
<reference evidence="2" key="1">
    <citation type="journal article" date="2014" name="Int. J. Syst. Evol. Microbiol.">
        <title>Complete genome sequence of Corynebacterium casei LMG S-19264T (=DSM 44701T), isolated from a smear-ripened cheese.</title>
        <authorList>
            <consortium name="US DOE Joint Genome Institute (JGI-PGF)"/>
            <person name="Walter F."/>
            <person name="Albersmeier A."/>
            <person name="Kalinowski J."/>
            <person name="Ruckert C."/>
        </authorList>
    </citation>
    <scope>NUCLEOTIDE SEQUENCE</scope>
    <source>
        <strain evidence="2">CGMCC 1.15388</strain>
    </source>
</reference>
<dbReference type="SUPFAM" id="SSF51905">
    <property type="entry name" value="FAD/NAD(P)-binding domain"/>
    <property type="match status" value="1"/>
</dbReference>